<keyword evidence="2 8" id="KW-0963">Cytoplasm</keyword>
<name>A0ABN1M3W9_9FIRM</name>
<evidence type="ECO:0000256" key="3">
    <source>
        <dbReference type="ARBA" id="ARBA00022603"/>
    </source>
</evidence>
<dbReference type="EC" id="2.1.1.63" evidence="8"/>
<dbReference type="NCBIfam" id="TIGR00589">
    <property type="entry name" value="ogt"/>
    <property type="match status" value="1"/>
</dbReference>
<comment type="similarity">
    <text evidence="8">Belongs to the MGMT family.</text>
</comment>
<feature type="domain" description="Methylated-DNA-[protein]-cysteine S-methyltransferase DNA binding" evidence="9">
    <location>
        <begin position="72"/>
        <end position="151"/>
    </location>
</feature>
<protein>
    <recommendedName>
        <fullName evidence="8">Methylated-DNA--protein-cysteine methyltransferase</fullName>
        <ecNumber evidence="8">2.1.1.63</ecNumber>
    </recommendedName>
    <alternativeName>
        <fullName evidence="8">6-O-methylguanine-DNA methyltransferase</fullName>
        <shortName evidence="8">MGMT</shortName>
    </alternativeName>
    <alternativeName>
        <fullName evidence="8">O-6-methylguanine-DNA-alkyltransferase</fullName>
    </alternativeName>
</protein>
<dbReference type="PROSITE" id="PS00374">
    <property type="entry name" value="MGMT"/>
    <property type="match status" value="1"/>
</dbReference>
<dbReference type="InterPro" id="IPR001497">
    <property type="entry name" value="MethylDNA_cys_MeTrfase_AS"/>
</dbReference>
<evidence type="ECO:0000313" key="11">
    <source>
        <dbReference type="EMBL" id="GAA0863802.1"/>
    </source>
</evidence>
<reference evidence="11 12" key="1">
    <citation type="journal article" date="2019" name="Int. J. Syst. Evol. Microbiol.">
        <title>The Global Catalogue of Microorganisms (GCM) 10K type strain sequencing project: providing services to taxonomists for standard genome sequencing and annotation.</title>
        <authorList>
            <consortium name="The Broad Institute Genomics Platform"/>
            <consortium name="The Broad Institute Genome Sequencing Center for Infectious Disease"/>
            <person name="Wu L."/>
            <person name="Ma J."/>
        </authorList>
    </citation>
    <scope>NUCLEOTIDE SEQUENCE [LARGE SCALE GENOMIC DNA]</scope>
    <source>
        <strain evidence="11 12">JCM 6486</strain>
    </source>
</reference>
<dbReference type="CDD" id="cd06445">
    <property type="entry name" value="ATase"/>
    <property type="match status" value="1"/>
</dbReference>
<dbReference type="Proteomes" id="UP001400965">
    <property type="component" value="Unassembled WGS sequence"/>
</dbReference>
<comment type="catalytic activity">
    <reaction evidence="7 8">
        <text>a 6-O-methyl-2'-deoxyguanosine in DNA + L-cysteinyl-[protein] = S-methyl-L-cysteinyl-[protein] + a 2'-deoxyguanosine in DNA</text>
        <dbReference type="Rhea" id="RHEA:24000"/>
        <dbReference type="Rhea" id="RHEA-COMP:10131"/>
        <dbReference type="Rhea" id="RHEA-COMP:10132"/>
        <dbReference type="Rhea" id="RHEA-COMP:11367"/>
        <dbReference type="Rhea" id="RHEA-COMP:11368"/>
        <dbReference type="ChEBI" id="CHEBI:29950"/>
        <dbReference type="ChEBI" id="CHEBI:82612"/>
        <dbReference type="ChEBI" id="CHEBI:85445"/>
        <dbReference type="ChEBI" id="CHEBI:85448"/>
        <dbReference type="EC" id="2.1.1.63"/>
    </reaction>
</comment>
<comment type="caution">
    <text evidence="11">The sequence shown here is derived from an EMBL/GenBank/DDBJ whole genome shotgun (WGS) entry which is preliminary data.</text>
</comment>
<proteinExistence type="inferred from homology"/>
<keyword evidence="4 8" id="KW-0808">Transferase</keyword>
<evidence type="ECO:0000259" key="9">
    <source>
        <dbReference type="Pfam" id="PF01035"/>
    </source>
</evidence>
<dbReference type="Pfam" id="PF01035">
    <property type="entry name" value="DNA_binding_1"/>
    <property type="match status" value="1"/>
</dbReference>
<evidence type="ECO:0000256" key="2">
    <source>
        <dbReference type="ARBA" id="ARBA00022490"/>
    </source>
</evidence>
<dbReference type="InterPro" id="IPR008332">
    <property type="entry name" value="MethylG_MeTrfase_N"/>
</dbReference>
<dbReference type="InterPro" id="IPR036631">
    <property type="entry name" value="MGMT_N_sf"/>
</dbReference>
<dbReference type="SUPFAM" id="SSF53155">
    <property type="entry name" value="Methylated DNA-protein cysteine methyltransferase domain"/>
    <property type="match status" value="1"/>
</dbReference>
<dbReference type="InterPro" id="IPR036217">
    <property type="entry name" value="MethylDNA_cys_MeTrfase_DNAb"/>
</dbReference>
<dbReference type="RefSeq" id="WP_346044450.1">
    <property type="nucleotide sequence ID" value="NZ_BAAACP010000007.1"/>
</dbReference>
<evidence type="ECO:0000313" key="12">
    <source>
        <dbReference type="Proteomes" id="UP001400965"/>
    </source>
</evidence>
<organism evidence="11 12">
    <name type="scientific">Paraclostridium tenue</name>
    <dbReference type="NCBI Taxonomy" id="1737"/>
    <lineage>
        <taxon>Bacteria</taxon>
        <taxon>Bacillati</taxon>
        <taxon>Bacillota</taxon>
        <taxon>Clostridia</taxon>
        <taxon>Peptostreptococcales</taxon>
        <taxon>Peptostreptococcaceae</taxon>
        <taxon>Paraclostridium</taxon>
    </lineage>
</organism>
<comment type="miscellaneous">
    <text evidence="8">This enzyme catalyzes only one turnover and therefore is not strictly catalytic. According to one definition, an enzyme is a biocatalyst that acts repeatedly and over many reaction cycles.</text>
</comment>
<comment type="catalytic activity">
    <reaction evidence="1 8">
        <text>a 4-O-methyl-thymidine in DNA + L-cysteinyl-[protein] = a thymidine in DNA + S-methyl-L-cysteinyl-[protein]</text>
        <dbReference type="Rhea" id="RHEA:53428"/>
        <dbReference type="Rhea" id="RHEA-COMP:10131"/>
        <dbReference type="Rhea" id="RHEA-COMP:10132"/>
        <dbReference type="Rhea" id="RHEA-COMP:13555"/>
        <dbReference type="Rhea" id="RHEA-COMP:13556"/>
        <dbReference type="ChEBI" id="CHEBI:29950"/>
        <dbReference type="ChEBI" id="CHEBI:82612"/>
        <dbReference type="ChEBI" id="CHEBI:137386"/>
        <dbReference type="ChEBI" id="CHEBI:137387"/>
        <dbReference type="EC" id="2.1.1.63"/>
    </reaction>
</comment>
<dbReference type="Pfam" id="PF02870">
    <property type="entry name" value="Methyltransf_1N"/>
    <property type="match status" value="1"/>
</dbReference>
<evidence type="ECO:0000256" key="6">
    <source>
        <dbReference type="ARBA" id="ARBA00023204"/>
    </source>
</evidence>
<evidence type="ECO:0000256" key="7">
    <source>
        <dbReference type="ARBA" id="ARBA00049348"/>
    </source>
</evidence>
<dbReference type="InterPro" id="IPR036388">
    <property type="entry name" value="WH-like_DNA-bd_sf"/>
</dbReference>
<dbReference type="SUPFAM" id="SSF46767">
    <property type="entry name" value="Methylated DNA-protein cysteine methyltransferase, C-terminal domain"/>
    <property type="match status" value="1"/>
</dbReference>
<dbReference type="EMBL" id="BAAACP010000007">
    <property type="protein sequence ID" value="GAA0863802.1"/>
    <property type="molecule type" value="Genomic_DNA"/>
</dbReference>
<evidence type="ECO:0000256" key="5">
    <source>
        <dbReference type="ARBA" id="ARBA00022763"/>
    </source>
</evidence>
<feature type="domain" description="Methylguanine DNA methyltransferase ribonuclease-like" evidence="10">
    <location>
        <begin position="5"/>
        <end position="67"/>
    </location>
</feature>
<evidence type="ECO:0000256" key="4">
    <source>
        <dbReference type="ARBA" id="ARBA00022679"/>
    </source>
</evidence>
<keyword evidence="5 8" id="KW-0227">DNA damage</keyword>
<feature type="active site" description="Nucleophile; methyl group acceptor" evidence="8">
    <location>
        <position position="123"/>
    </location>
</feature>
<gene>
    <name evidence="11" type="ORF">GCM10008917_14800</name>
</gene>
<keyword evidence="12" id="KW-1185">Reference proteome</keyword>
<sequence length="158" mass="18384">MIQNYYYYYESPIGILEIRTTEEELISILYVDEKRENTETPKILKEVIKQLQEYFNGERKNFDIKFKLKGTKFQEKVWNALTDIPYGETVSYKYIATKIGNEKAVRAVGNTNGRNIINIVVPCHRVIGANKSLTGYGGGLDKKSWLLQHEEKFSKSKY</sequence>
<keyword evidence="3 8" id="KW-0489">Methyltransferase</keyword>
<dbReference type="InterPro" id="IPR023546">
    <property type="entry name" value="MGMT"/>
</dbReference>
<evidence type="ECO:0000256" key="1">
    <source>
        <dbReference type="ARBA" id="ARBA00001286"/>
    </source>
</evidence>
<dbReference type="InterPro" id="IPR014048">
    <property type="entry name" value="MethylDNA_cys_MeTrfase_DNA-bd"/>
</dbReference>
<dbReference type="Gene3D" id="1.10.10.10">
    <property type="entry name" value="Winged helix-like DNA-binding domain superfamily/Winged helix DNA-binding domain"/>
    <property type="match status" value="1"/>
</dbReference>
<comment type="function">
    <text evidence="8">Involved in the cellular defense against the biological effects of O6-methylguanine (O6-MeG) and O4-methylthymine (O4-MeT) in DNA. Repairs the methylated nucleobase in DNA by stoichiometrically transferring the methyl group to a cysteine residue in the enzyme. This is a suicide reaction: the enzyme is irreversibly inactivated.</text>
</comment>
<dbReference type="HAMAP" id="MF_00772">
    <property type="entry name" value="OGT"/>
    <property type="match status" value="1"/>
</dbReference>
<evidence type="ECO:0000259" key="10">
    <source>
        <dbReference type="Pfam" id="PF02870"/>
    </source>
</evidence>
<evidence type="ECO:0000256" key="8">
    <source>
        <dbReference type="HAMAP-Rule" id="MF_00772"/>
    </source>
</evidence>
<dbReference type="PANTHER" id="PTHR10815">
    <property type="entry name" value="METHYLATED-DNA--PROTEIN-CYSTEINE METHYLTRANSFERASE"/>
    <property type="match status" value="1"/>
</dbReference>
<accession>A0ABN1M3W9</accession>
<comment type="subcellular location">
    <subcellularLocation>
        <location evidence="8">Cytoplasm</location>
    </subcellularLocation>
</comment>
<dbReference type="PANTHER" id="PTHR10815:SF13">
    <property type="entry name" value="METHYLATED-DNA--PROTEIN-CYSTEINE METHYLTRANSFERASE"/>
    <property type="match status" value="1"/>
</dbReference>
<dbReference type="Gene3D" id="3.30.160.70">
    <property type="entry name" value="Methylated DNA-protein cysteine methyltransferase domain"/>
    <property type="match status" value="1"/>
</dbReference>
<keyword evidence="6 8" id="KW-0234">DNA repair</keyword>